<reference evidence="1" key="1">
    <citation type="submission" date="2017-07" db="EMBL/GenBank/DDBJ databases">
        <title>Taro Niue Genome Assembly and Annotation.</title>
        <authorList>
            <person name="Atibalentja N."/>
            <person name="Keating K."/>
            <person name="Fields C.J."/>
        </authorList>
    </citation>
    <scope>NUCLEOTIDE SEQUENCE</scope>
    <source>
        <strain evidence="1">Niue_2</strain>
        <tissue evidence="1">Leaf</tissue>
    </source>
</reference>
<sequence length="138" mass="15666">MYRFRFHPVSGVSGGRELPLRGEFVQFFQFWIAQPPRRSLEGYKHVVDVENCPPVSSENPHFTMEAVKAKEAAQAAPNFESMDEYYHIVEVASIFLMKLVTTFQVKNEWLHNAGAGVIAHVADNLKLQESQSFIPANL</sequence>
<comment type="caution">
    <text evidence="1">The sequence shown here is derived from an EMBL/GenBank/DDBJ whole genome shotgun (WGS) entry which is preliminary data.</text>
</comment>
<accession>A0A843XEE2</accession>
<name>A0A843XEE2_COLES</name>
<dbReference type="AlphaFoldDB" id="A0A843XEE2"/>
<dbReference type="Proteomes" id="UP000652761">
    <property type="component" value="Unassembled WGS sequence"/>
</dbReference>
<keyword evidence="2" id="KW-1185">Reference proteome</keyword>
<evidence type="ECO:0000313" key="2">
    <source>
        <dbReference type="Proteomes" id="UP000652761"/>
    </source>
</evidence>
<organism evidence="1 2">
    <name type="scientific">Colocasia esculenta</name>
    <name type="common">Wild taro</name>
    <name type="synonym">Arum esculentum</name>
    <dbReference type="NCBI Taxonomy" id="4460"/>
    <lineage>
        <taxon>Eukaryota</taxon>
        <taxon>Viridiplantae</taxon>
        <taxon>Streptophyta</taxon>
        <taxon>Embryophyta</taxon>
        <taxon>Tracheophyta</taxon>
        <taxon>Spermatophyta</taxon>
        <taxon>Magnoliopsida</taxon>
        <taxon>Liliopsida</taxon>
        <taxon>Araceae</taxon>
        <taxon>Aroideae</taxon>
        <taxon>Colocasieae</taxon>
        <taxon>Colocasia</taxon>
    </lineage>
</organism>
<gene>
    <name evidence="1" type="ORF">Taro_050830</name>
</gene>
<protein>
    <submittedName>
        <fullName evidence="1">Uncharacterized protein</fullName>
    </submittedName>
</protein>
<dbReference type="OrthoDB" id="273452at2759"/>
<evidence type="ECO:0000313" key="1">
    <source>
        <dbReference type="EMBL" id="MQM17848.1"/>
    </source>
</evidence>
<dbReference type="EMBL" id="NMUH01007803">
    <property type="protein sequence ID" value="MQM17848.1"/>
    <property type="molecule type" value="Genomic_DNA"/>
</dbReference>
<proteinExistence type="predicted"/>